<evidence type="ECO:0000256" key="8">
    <source>
        <dbReference type="ARBA" id="ARBA00023012"/>
    </source>
</evidence>
<evidence type="ECO:0000256" key="7">
    <source>
        <dbReference type="ARBA" id="ARBA00022840"/>
    </source>
</evidence>
<evidence type="ECO:0000256" key="5">
    <source>
        <dbReference type="ARBA" id="ARBA00022741"/>
    </source>
</evidence>
<dbReference type="SUPFAM" id="SSF55874">
    <property type="entry name" value="ATPase domain of HSP90 chaperone/DNA topoisomerase II/histidine kinase"/>
    <property type="match status" value="1"/>
</dbReference>
<evidence type="ECO:0000256" key="9">
    <source>
        <dbReference type="SAM" id="Phobius"/>
    </source>
</evidence>
<dbReference type="Pfam" id="PF00512">
    <property type="entry name" value="HisKA"/>
    <property type="match status" value="1"/>
</dbReference>
<dbReference type="PANTHER" id="PTHR43065">
    <property type="entry name" value="SENSOR HISTIDINE KINASE"/>
    <property type="match status" value="1"/>
</dbReference>
<dbReference type="Pfam" id="PF02518">
    <property type="entry name" value="HATPase_c"/>
    <property type="match status" value="1"/>
</dbReference>
<dbReference type="RefSeq" id="WP_237360537.1">
    <property type="nucleotide sequence ID" value="NZ_CAKLDM010000001.1"/>
</dbReference>
<dbReference type="CDD" id="cd00082">
    <property type="entry name" value="HisKA"/>
    <property type="match status" value="1"/>
</dbReference>
<keyword evidence="12" id="KW-1185">Reference proteome</keyword>
<keyword evidence="3" id="KW-0597">Phosphoprotein</keyword>
<feature type="transmembrane region" description="Helical" evidence="9">
    <location>
        <begin position="6"/>
        <end position="27"/>
    </location>
</feature>
<dbReference type="Gene3D" id="3.30.565.10">
    <property type="entry name" value="Histidine kinase-like ATPase, C-terminal domain"/>
    <property type="match status" value="1"/>
</dbReference>
<dbReference type="InterPro" id="IPR005467">
    <property type="entry name" value="His_kinase_dom"/>
</dbReference>
<evidence type="ECO:0000256" key="3">
    <source>
        <dbReference type="ARBA" id="ARBA00022553"/>
    </source>
</evidence>
<dbReference type="Proteomes" id="UP000838748">
    <property type="component" value="Unassembled WGS sequence"/>
</dbReference>
<dbReference type="EMBL" id="CAKLDM010000001">
    <property type="protein sequence ID" value="CAH0537587.1"/>
    <property type="molecule type" value="Genomic_DNA"/>
</dbReference>
<comment type="caution">
    <text evidence="11">The sequence shown here is derived from an EMBL/GenBank/DDBJ whole genome shotgun (WGS) entry which is preliminary data.</text>
</comment>
<feature type="transmembrane region" description="Helical" evidence="9">
    <location>
        <begin position="174"/>
        <end position="193"/>
    </location>
</feature>
<dbReference type="InterPro" id="IPR003594">
    <property type="entry name" value="HATPase_dom"/>
</dbReference>
<evidence type="ECO:0000313" key="12">
    <source>
        <dbReference type="Proteomes" id="UP000838748"/>
    </source>
</evidence>
<sequence length="460" mass="52032">MDMLLIFKIYLIYGLMFFAIFFCILFRDLHESQIRLAPTLPLLAAFGLIHGIHEWSELYLIIYQHEFASSAALTVFKLLKLWLSYIVLGIFAWRVLEITDWQNKSWIRLAVLVVLIIFVTNLFWRHDHENYAFFVHNTEMQIRLVFSLGASLLAGCALYNFASSLEQDGYGSSIPFKLTSIAFIGYGISTGLFTTDLGLWVLVLRTIFATALLVTLWHALRIFDIEKDKQKKATLHQSHQDAKLKELGELTSAVAHEIKTPISSAMMSCDLLSKQLPDNEDHQRQIDRIRYGLARAAEISQEVLSYAHYKPIERESVLLHEVIESALALNHYRLSGFKVDKVVSRDLQVMADKGLLEQVLSNLITNAIDASQNKNYIRIVGYQDKLNAIVRVIDLGSGMPISLIEKATQPFFTTKPKGEGTGMGLALSKQIITQHGGTLNLFNNEDGDGLTAEIQIPRKI</sequence>
<feature type="transmembrane region" description="Helical" evidence="9">
    <location>
        <begin position="34"/>
        <end position="52"/>
    </location>
</feature>
<dbReference type="SMART" id="SM00388">
    <property type="entry name" value="HisKA"/>
    <property type="match status" value="1"/>
</dbReference>
<feature type="transmembrane region" description="Helical" evidence="9">
    <location>
        <begin position="199"/>
        <end position="220"/>
    </location>
</feature>
<proteinExistence type="predicted"/>
<keyword evidence="7" id="KW-0067">ATP-binding</keyword>
<evidence type="ECO:0000259" key="10">
    <source>
        <dbReference type="PROSITE" id="PS50109"/>
    </source>
</evidence>
<reference evidence="11" key="1">
    <citation type="submission" date="2021-11" db="EMBL/GenBank/DDBJ databases">
        <authorList>
            <person name="Rodrigo-Torres L."/>
            <person name="Arahal R. D."/>
            <person name="Lucena T."/>
        </authorList>
    </citation>
    <scope>NUCLEOTIDE SEQUENCE</scope>
    <source>
        <strain evidence="11">CECT 7928</strain>
    </source>
</reference>
<protein>
    <recommendedName>
        <fullName evidence="2">histidine kinase</fullName>
        <ecNumber evidence="2">2.7.13.3</ecNumber>
    </recommendedName>
</protein>
<gene>
    <name evidence="11" type="primary">sasA_4</name>
    <name evidence="11" type="ORF">VMF7928_01186</name>
</gene>
<feature type="transmembrane region" description="Helical" evidence="9">
    <location>
        <begin position="72"/>
        <end position="93"/>
    </location>
</feature>
<dbReference type="SMART" id="SM00387">
    <property type="entry name" value="HATPase_c"/>
    <property type="match status" value="1"/>
</dbReference>
<keyword evidence="5" id="KW-0547">Nucleotide-binding</keyword>
<evidence type="ECO:0000256" key="4">
    <source>
        <dbReference type="ARBA" id="ARBA00022679"/>
    </source>
</evidence>
<keyword evidence="9" id="KW-0472">Membrane</keyword>
<dbReference type="PANTHER" id="PTHR43065:SF10">
    <property type="entry name" value="PEROXIDE STRESS-ACTIVATED HISTIDINE KINASE MAK3"/>
    <property type="match status" value="1"/>
</dbReference>
<dbReference type="InterPro" id="IPR003661">
    <property type="entry name" value="HisK_dim/P_dom"/>
</dbReference>
<feature type="transmembrane region" description="Helical" evidence="9">
    <location>
        <begin position="144"/>
        <end position="162"/>
    </location>
</feature>
<organism evidence="11 12">
    <name type="scientific">Vibrio marisflavi CECT 7928</name>
    <dbReference type="NCBI Taxonomy" id="634439"/>
    <lineage>
        <taxon>Bacteria</taxon>
        <taxon>Pseudomonadati</taxon>
        <taxon>Pseudomonadota</taxon>
        <taxon>Gammaproteobacteria</taxon>
        <taxon>Vibrionales</taxon>
        <taxon>Vibrionaceae</taxon>
        <taxon>Vibrio</taxon>
    </lineage>
</organism>
<keyword evidence="9" id="KW-1133">Transmembrane helix</keyword>
<keyword evidence="8" id="KW-0902">Two-component regulatory system</keyword>
<keyword evidence="9" id="KW-0812">Transmembrane</keyword>
<accession>A0ABN8E2T1</accession>
<keyword evidence="6" id="KW-0418">Kinase</keyword>
<dbReference type="SUPFAM" id="SSF47384">
    <property type="entry name" value="Homodimeric domain of signal transducing histidine kinase"/>
    <property type="match status" value="1"/>
</dbReference>
<comment type="catalytic activity">
    <reaction evidence="1">
        <text>ATP + protein L-histidine = ADP + protein N-phospho-L-histidine.</text>
        <dbReference type="EC" id="2.7.13.3"/>
    </reaction>
</comment>
<feature type="transmembrane region" description="Helical" evidence="9">
    <location>
        <begin position="105"/>
        <end position="124"/>
    </location>
</feature>
<keyword evidence="4 11" id="KW-0808">Transferase</keyword>
<evidence type="ECO:0000256" key="1">
    <source>
        <dbReference type="ARBA" id="ARBA00000085"/>
    </source>
</evidence>
<dbReference type="PRINTS" id="PR00344">
    <property type="entry name" value="BCTRLSENSOR"/>
</dbReference>
<dbReference type="InterPro" id="IPR036097">
    <property type="entry name" value="HisK_dim/P_sf"/>
</dbReference>
<dbReference type="GO" id="GO:0016740">
    <property type="term" value="F:transferase activity"/>
    <property type="evidence" value="ECO:0007669"/>
    <property type="project" value="UniProtKB-KW"/>
</dbReference>
<dbReference type="InterPro" id="IPR004358">
    <property type="entry name" value="Sig_transdc_His_kin-like_C"/>
</dbReference>
<dbReference type="InterPro" id="IPR036890">
    <property type="entry name" value="HATPase_C_sf"/>
</dbReference>
<dbReference type="Gene3D" id="1.10.287.130">
    <property type="match status" value="1"/>
</dbReference>
<evidence type="ECO:0000256" key="6">
    <source>
        <dbReference type="ARBA" id="ARBA00022777"/>
    </source>
</evidence>
<evidence type="ECO:0000313" key="11">
    <source>
        <dbReference type="EMBL" id="CAH0537587.1"/>
    </source>
</evidence>
<dbReference type="EC" id="2.7.13.3" evidence="2"/>
<name>A0ABN8E2T1_9VIBR</name>
<feature type="domain" description="Histidine kinase" evidence="10">
    <location>
        <begin position="253"/>
        <end position="460"/>
    </location>
</feature>
<evidence type="ECO:0000256" key="2">
    <source>
        <dbReference type="ARBA" id="ARBA00012438"/>
    </source>
</evidence>
<dbReference type="PROSITE" id="PS50109">
    <property type="entry name" value="HIS_KIN"/>
    <property type="match status" value="1"/>
</dbReference>